<feature type="region of interest" description="Disordered" evidence="12">
    <location>
        <begin position="33"/>
        <end position="91"/>
    </location>
</feature>
<dbReference type="GO" id="GO:0003712">
    <property type="term" value="F:transcription coregulator activity"/>
    <property type="evidence" value="ECO:0007669"/>
    <property type="project" value="TreeGrafter"/>
</dbReference>
<comment type="subcellular location">
    <subcellularLocation>
        <location evidence="1 10">Nucleus</location>
    </subcellularLocation>
</comment>
<dbReference type="PANTHER" id="PTHR13381:SF0">
    <property type="entry name" value="MEDIATOR OF RNA POLYMERASE II TRANSCRIPTION SUBUNIT 21"/>
    <property type="match status" value="1"/>
</dbReference>
<dbReference type="SUPFAM" id="SSF140718">
    <property type="entry name" value="Mediator hinge subcomplex-like"/>
    <property type="match status" value="1"/>
</dbReference>
<reference evidence="13" key="1">
    <citation type="submission" date="2022-06" db="EMBL/GenBank/DDBJ databases">
        <title>Complete genome sequences of two strains of the flax pathogen Septoria linicola.</title>
        <authorList>
            <person name="Lapalu N."/>
            <person name="Simon A."/>
            <person name="Demenou B."/>
            <person name="Paumier D."/>
            <person name="Guillot M.-P."/>
            <person name="Gout L."/>
            <person name="Valade R."/>
        </authorList>
    </citation>
    <scope>NUCLEOTIDE SEQUENCE</scope>
    <source>
        <strain evidence="13">SE15195</strain>
    </source>
</reference>
<protein>
    <recommendedName>
        <fullName evidence="4 10">Mediator of RNA polymerase II transcription subunit 21</fullName>
    </recommendedName>
</protein>
<dbReference type="Pfam" id="PF11221">
    <property type="entry name" value="Med21"/>
    <property type="match status" value="1"/>
</dbReference>
<evidence type="ECO:0000256" key="5">
    <source>
        <dbReference type="ARBA" id="ARBA00023015"/>
    </source>
</evidence>
<keyword evidence="14" id="KW-1185">Reference proteome</keyword>
<evidence type="ECO:0000256" key="3">
    <source>
        <dbReference type="ARBA" id="ARBA00011837"/>
    </source>
</evidence>
<gene>
    <name evidence="13" type="ORF">Slin15195_G066440</name>
</gene>
<feature type="coiled-coil region" evidence="11">
    <location>
        <begin position="126"/>
        <end position="163"/>
    </location>
</feature>
<keyword evidence="7 10" id="KW-0804">Transcription</keyword>
<comment type="similarity">
    <text evidence="2 10">Belongs to the Mediator complex subunit 21 family.</text>
</comment>
<dbReference type="InterPro" id="IPR037212">
    <property type="entry name" value="Med7/Med21-like"/>
</dbReference>
<evidence type="ECO:0000256" key="1">
    <source>
        <dbReference type="ARBA" id="ARBA00004123"/>
    </source>
</evidence>
<dbReference type="PANTHER" id="PTHR13381">
    <property type="entry name" value="RNA POLYMERASE II HOLOENZYME COMPONENT SRB7"/>
    <property type="match status" value="1"/>
</dbReference>
<sequence>MADRLTQLQDCLDDLLTHMYASLHYTYHRHPYGTIPGQPQGPDFRLAGDKEDDDKEDKKEKEKKLQNDAAAAANGEVVKPTEPSTPAPETPAKFNENLRELAQHLVLKEQQIEYIINSLPGIGNSEVDQEKRMRELERELREVEERRERKEREKEELVDLLGEVIGKVKRVP</sequence>
<evidence type="ECO:0000256" key="7">
    <source>
        <dbReference type="ARBA" id="ARBA00023163"/>
    </source>
</evidence>
<organism evidence="13 14">
    <name type="scientific">Septoria linicola</name>
    <dbReference type="NCBI Taxonomy" id="215465"/>
    <lineage>
        <taxon>Eukaryota</taxon>
        <taxon>Fungi</taxon>
        <taxon>Dikarya</taxon>
        <taxon>Ascomycota</taxon>
        <taxon>Pezizomycotina</taxon>
        <taxon>Dothideomycetes</taxon>
        <taxon>Dothideomycetidae</taxon>
        <taxon>Mycosphaerellales</taxon>
        <taxon>Mycosphaerellaceae</taxon>
        <taxon>Septoria</taxon>
    </lineage>
</organism>
<dbReference type="InterPro" id="IPR021384">
    <property type="entry name" value="Mediator_Med21"/>
</dbReference>
<keyword evidence="8 10" id="KW-0539">Nucleus</keyword>
<evidence type="ECO:0000256" key="2">
    <source>
        <dbReference type="ARBA" id="ARBA00005770"/>
    </source>
</evidence>
<evidence type="ECO:0000256" key="10">
    <source>
        <dbReference type="RuleBase" id="RU366036"/>
    </source>
</evidence>
<keyword evidence="5 10" id="KW-0805">Transcription regulation</keyword>
<evidence type="ECO:0000256" key="12">
    <source>
        <dbReference type="SAM" id="MobiDB-lite"/>
    </source>
</evidence>
<evidence type="ECO:0000256" key="4">
    <source>
        <dbReference type="ARBA" id="ARBA00019691"/>
    </source>
</evidence>
<dbReference type="AlphaFoldDB" id="A0A9Q9EJS4"/>
<dbReference type="OrthoDB" id="526653at2759"/>
<evidence type="ECO:0000313" key="14">
    <source>
        <dbReference type="Proteomes" id="UP001056384"/>
    </source>
</evidence>
<dbReference type="Proteomes" id="UP001056384">
    <property type="component" value="Chromosome 5"/>
</dbReference>
<dbReference type="GO" id="GO:0016592">
    <property type="term" value="C:mediator complex"/>
    <property type="evidence" value="ECO:0007669"/>
    <property type="project" value="UniProtKB-UniRule"/>
</dbReference>
<evidence type="ECO:0000256" key="8">
    <source>
        <dbReference type="ARBA" id="ARBA00023242"/>
    </source>
</evidence>
<evidence type="ECO:0000256" key="6">
    <source>
        <dbReference type="ARBA" id="ARBA00023159"/>
    </source>
</evidence>
<keyword evidence="6 10" id="KW-0010">Activator</keyword>
<comment type="function">
    <text evidence="9 10">Component of the Mediator complex, a coactivator involved in the regulated transcription of nearly all RNA polymerase II-dependent genes. Mediator functions as a bridge to convey information from gene-specific regulatory proteins to the basal RNA polymerase II transcription machinery. Mediator is recruited to promoters by direct interactions with regulatory proteins and serves as a scaffold for the assembly of a functional preinitiation complex with RNA polymerase II and the general transcription factors.</text>
</comment>
<dbReference type="EMBL" id="CP099422">
    <property type="protein sequence ID" value="USW53325.1"/>
    <property type="molecule type" value="Genomic_DNA"/>
</dbReference>
<accession>A0A9Q9EJS4</accession>
<evidence type="ECO:0000256" key="9">
    <source>
        <dbReference type="ARBA" id="ARBA00025687"/>
    </source>
</evidence>
<keyword evidence="11" id="KW-0175">Coiled coil</keyword>
<name>A0A9Q9EJS4_9PEZI</name>
<feature type="compositionally biased region" description="Basic and acidic residues" evidence="12">
    <location>
        <begin position="56"/>
        <end position="66"/>
    </location>
</feature>
<comment type="subunit">
    <text evidence="3 10">Component of the Mediator complex.</text>
</comment>
<evidence type="ECO:0000256" key="11">
    <source>
        <dbReference type="SAM" id="Coils"/>
    </source>
</evidence>
<proteinExistence type="inferred from homology"/>
<dbReference type="GO" id="GO:0006357">
    <property type="term" value="P:regulation of transcription by RNA polymerase II"/>
    <property type="evidence" value="ECO:0007669"/>
    <property type="project" value="TreeGrafter"/>
</dbReference>
<evidence type="ECO:0000313" key="13">
    <source>
        <dbReference type="EMBL" id="USW53325.1"/>
    </source>
</evidence>
<dbReference type="Gene3D" id="6.10.280.10">
    <property type="entry name" value="Mediator complex, subunit Med21"/>
    <property type="match status" value="1"/>
</dbReference>